<dbReference type="GO" id="GO:0007062">
    <property type="term" value="P:sister chromatid cohesion"/>
    <property type="evidence" value="ECO:0007669"/>
    <property type="project" value="InterPro"/>
</dbReference>
<dbReference type="GO" id="GO:1990414">
    <property type="term" value="P:replication-born double-strand break repair via sister chromatid exchange"/>
    <property type="evidence" value="ECO:0007669"/>
    <property type="project" value="TreeGrafter"/>
</dbReference>
<evidence type="ECO:0000256" key="1">
    <source>
        <dbReference type="ARBA" id="ARBA00004123"/>
    </source>
</evidence>
<comment type="subcellular location">
    <subcellularLocation>
        <location evidence="1">Nucleus</location>
    </subcellularLocation>
</comment>
<organism evidence="4 5">
    <name type="scientific">Amblyomma americanum</name>
    <name type="common">Lone star tick</name>
    <dbReference type="NCBI Taxonomy" id="6943"/>
    <lineage>
        <taxon>Eukaryota</taxon>
        <taxon>Metazoa</taxon>
        <taxon>Ecdysozoa</taxon>
        <taxon>Arthropoda</taxon>
        <taxon>Chelicerata</taxon>
        <taxon>Arachnida</taxon>
        <taxon>Acari</taxon>
        <taxon>Parasitiformes</taxon>
        <taxon>Ixodida</taxon>
        <taxon>Ixodoidea</taxon>
        <taxon>Ixodidae</taxon>
        <taxon>Amblyomminae</taxon>
        <taxon>Amblyomma</taxon>
    </lineage>
</organism>
<evidence type="ECO:0000313" key="4">
    <source>
        <dbReference type="EMBL" id="KAK8779728.1"/>
    </source>
</evidence>
<comment type="caution">
    <text evidence="4">The sequence shown here is derived from an EMBL/GenBank/DDBJ whole genome shotgun (WGS) entry which is preliminary data.</text>
</comment>
<dbReference type="InterPro" id="IPR039781">
    <property type="entry name" value="Rad21/Rec8-like"/>
</dbReference>
<keyword evidence="2" id="KW-0539">Nucleus</keyword>
<dbReference type="EMBL" id="JARKHS020009488">
    <property type="protein sequence ID" value="KAK8779728.1"/>
    <property type="molecule type" value="Genomic_DNA"/>
</dbReference>
<sequence>MFYAHFVLAKKGPLARIWLAAHWDKKLTKAHVFETNIESSVEGILQPKVKMALRTSGHLLLGIVRIYSRKAKYLLADCNEAFIKIKMAFRPGAVDLPEEGRQAALSTITLPEVFHDFETAMPDLSNIDMEAAVTLNQSRAEDITLKEDYGSLSLMNDDGFGE</sequence>
<evidence type="ECO:0000259" key="3">
    <source>
        <dbReference type="Pfam" id="PF04825"/>
    </source>
</evidence>
<feature type="domain" description="Rad21/Rec8-like protein N-terminal" evidence="3">
    <location>
        <begin position="1"/>
        <end position="102"/>
    </location>
</feature>
<name>A0AAQ4EYZ3_AMBAM</name>
<dbReference type="Pfam" id="PF04825">
    <property type="entry name" value="Rad21_Rec8_N"/>
    <property type="match status" value="1"/>
</dbReference>
<reference evidence="4 5" key="1">
    <citation type="journal article" date="2023" name="Arcadia Sci">
        <title>De novo assembly of a long-read Amblyomma americanum tick genome.</title>
        <authorList>
            <person name="Chou S."/>
            <person name="Poskanzer K.E."/>
            <person name="Rollins M."/>
            <person name="Thuy-Boun P.S."/>
        </authorList>
    </citation>
    <scope>NUCLEOTIDE SEQUENCE [LARGE SCALE GENOMIC DNA]</scope>
    <source>
        <strain evidence="4">F_SG_1</strain>
        <tissue evidence="4">Salivary glands</tissue>
    </source>
</reference>
<accession>A0AAQ4EYZ3</accession>
<evidence type="ECO:0000313" key="5">
    <source>
        <dbReference type="Proteomes" id="UP001321473"/>
    </source>
</evidence>
<keyword evidence="5" id="KW-1185">Reference proteome</keyword>
<dbReference type="GO" id="GO:0008278">
    <property type="term" value="C:cohesin complex"/>
    <property type="evidence" value="ECO:0007669"/>
    <property type="project" value="InterPro"/>
</dbReference>
<dbReference type="GO" id="GO:0003682">
    <property type="term" value="F:chromatin binding"/>
    <property type="evidence" value="ECO:0007669"/>
    <property type="project" value="TreeGrafter"/>
</dbReference>
<dbReference type="PANTHER" id="PTHR12585">
    <property type="entry name" value="SCC1 / RAD21 FAMILY MEMBER"/>
    <property type="match status" value="1"/>
</dbReference>
<dbReference type="AlphaFoldDB" id="A0AAQ4EYZ3"/>
<gene>
    <name evidence="4" type="ORF">V5799_018933</name>
</gene>
<dbReference type="Proteomes" id="UP001321473">
    <property type="component" value="Unassembled WGS sequence"/>
</dbReference>
<dbReference type="GO" id="GO:0005634">
    <property type="term" value="C:nucleus"/>
    <property type="evidence" value="ECO:0007669"/>
    <property type="project" value="UniProtKB-SubCell"/>
</dbReference>
<protein>
    <recommendedName>
        <fullName evidence="3">Rad21/Rec8-like protein N-terminal domain-containing protein</fullName>
    </recommendedName>
</protein>
<dbReference type="InterPro" id="IPR006910">
    <property type="entry name" value="Rad21_Rec8_N"/>
</dbReference>
<dbReference type="PANTHER" id="PTHR12585:SF69">
    <property type="entry name" value="FI11703P"/>
    <property type="match status" value="1"/>
</dbReference>
<evidence type="ECO:0000256" key="2">
    <source>
        <dbReference type="ARBA" id="ARBA00023242"/>
    </source>
</evidence>
<proteinExistence type="predicted"/>